<keyword evidence="2" id="KW-0812">Transmembrane</keyword>
<feature type="transmembrane region" description="Helical" evidence="2">
    <location>
        <begin position="291"/>
        <end position="310"/>
    </location>
</feature>
<dbReference type="RefSeq" id="WP_337795805.1">
    <property type="nucleotide sequence ID" value="NZ_BAAARR010000012.1"/>
</dbReference>
<dbReference type="PANTHER" id="PTHR37305:SF1">
    <property type="entry name" value="MEMBRANE PROTEIN"/>
    <property type="match status" value="1"/>
</dbReference>
<comment type="caution">
    <text evidence="3">The sequence shown here is derived from an EMBL/GenBank/DDBJ whole genome shotgun (WGS) entry which is preliminary data.</text>
</comment>
<dbReference type="Pfam" id="PF12730">
    <property type="entry name" value="ABC2_membrane_4"/>
    <property type="match status" value="1"/>
</dbReference>
<evidence type="ECO:0000256" key="2">
    <source>
        <dbReference type="SAM" id="Phobius"/>
    </source>
</evidence>
<evidence type="ECO:0000313" key="4">
    <source>
        <dbReference type="Proteomes" id="UP000579605"/>
    </source>
</evidence>
<dbReference type="EMBL" id="JACBZH010000001">
    <property type="protein sequence ID" value="NYH87459.1"/>
    <property type="molecule type" value="Genomic_DNA"/>
</dbReference>
<dbReference type="AlphaFoldDB" id="A0A852ZCM5"/>
<keyword evidence="2" id="KW-1133">Transmembrane helix</keyword>
<protein>
    <submittedName>
        <fullName evidence="3">ABC-2 type transport system permease protein</fullName>
    </submittedName>
</protein>
<dbReference type="Proteomes" id="UP000579605">
    <property type="component" value="Unassembled WGS sequence"/>
</dbReference>
<keyword evidence="4" id="KW-1185">Reference proteome</keyword>
<feature type="transmembrane region" description="Helical" evidence="2">
    <location>
        <begin position="155"/>
        <end position="188"/>
    </location>
</feature>
<gene>
    <name evidence="3" type="ORF">F4554_000097</name>
</gene>
<feature type="transmembrane region" description="Helical" evidence="2">
    <location>
        <begin position="235"/>
        <end position="253"/>
    </location>
</feature>
<sequence length="316" mass="32665">MTEQASENPAAIEDSAATDDAADAPNGAETGAAVAGAVDGGTPGYRSGATLPFRAELRRQLRRRRTALAFGLVVALPLVLVAAFTWGSGDSGGLPSFGALATFGGVNFTVFTLATAAALLLTLIVALVCGDAVAGEAGWGSLRYLLAVPVSRARLLGVKLAVGLATSVVALLVLTVTALAVGSAAFGWHPLRTPRGDELPPVDALWRIAVMVGYLAVCLLLVAALAFWFSVRTDAPLVAVGGAVLVVIVANILDAVEALGAIRSVLPMHYAAAWRGLFTDPLQWEDLAKGTLSSLAYTGIFLALAWWTFLRKDVLS</sequence>
<feature type="region of interest" description="Disordered" evidence="1">
    <location>
        <begin position="1"/>
        <end position="25"/>
    </location>
</feature>
<evidence type="ECO:0000313" key="3">
    <source>
        <dbReference type="EMBL" id="NYH87459.1"/>
    </source>
</evidence>
<feature type="transmembrane region" description="Helical" evidence="2">
    <location>
        <begin position="108"/>
        <end position="134"/>
    </location>
</feature>
<reference evidence="3 4" key="1">
    <citation type="submission" date="2020-07" db="EMBL/GenBank/DDBJ databases">
        <title>Sequencing the genomes of 1000 actinobacteria strains.</title>
        <authorList>
            <person name="Klenk H.-P."/>
        </authorList>
    </citation>
    <scope>NUCLEOTIDE SEQUENCE [LARGE SCALE GENOMIC DNA]</scope>
    <source>
        <strain evidence="3 4">DSM 18448</strain>
    </source>
</reference>
<evidence type="ECO:0000256" key="1">
    <source>
        <dbReference type="SAM" id="MobiDB-lite"/>
    </source>
</evidence>
<proteinExistence type="predicted"/>
<feature type="transmembrane region" description="Helical" evidence="2">
    <location>
        <begin position="208"/>
        <end position="228"/>
    </location>
</feature>
<keyword evidence="2" id="KW-0472">Membrane</keyword>
<feature type="transmembrane region" description="Helical" evidence="2">
    <location>
        <begin position="67"/>
        <end position="88"/>
    </location>
</feature>
<dbReference type="PANTHER" id="PTHR37305">
    <property type="entry name" value="INTEGRAL MEMBRANE PROTEIN-RELATED"/>
    <property type="match status" value="1"/>
</dbReference>
<organism evidence="3 4">
    <name type="scientific">Actinopolymorpha rutila</name>
    <dbReference type="NCBI Taxonomy" id="446787"/>
    <lineage>
        <taxon>Bacteria</taxon>
        <taxon>Bacillati</taxon>
        <taxon>Actinomycetota</taxon>
        <taxon>Actinomycetes</taxon>
        <taxon>Propionibacteriales</taxon>
        <taxon>Actinopolymorphaceae</taxon>
        <taxon>Actinopolymorpha</taxon>
    </lineage>
</organism>
<name>A0A852ZCM5_9ACTN</name>
<accession>A0A852ZCM5</accession>